<accession>A0ABD5XLL4</accession>
<dbReference type="RefSeq" id="WP_390245775.1">
    <property type="nucleotide sequence ID" value="NZ_JBHTAB010000008.1"/>
</dbReference>
<dbReference type="Pfam" id="PF13460">
    <property type="entry name" value="NAD_binding_10"/>
    <property type="match status" value="1"/>
</dbReference>
<proteinExistence type="predicted"/>
<dbReference type="Gene3D" id="3.40.50.720">
    <property type="entry name" value="NAD(P)-binding Rossmann-like Domain"/>
    <property type="match status" value="1"/>
</dbReference>
<dbReference type="InterPro" id="IPR036291">
    <property type="entry name" value="NAD(P)-bd_dom_sf"/>
</dbReference>
<dbReference type="CDD" id="cd05271">
    <property type="entry name" value="NDUFA9_like_SDR_a"/>
    <property type="match status" value="1"/>
</dbReference>
<dbReference type="Proteomes" id="UP001596460">
    <property type="component" value="Unassembled WGS sequence"/>
</dbReference>
<dbReference type="InterPro" id="IPR051207">
    <property type="entry name" value="ComplexI_NDUFA9_subunit"/>
</dbReference>
<evidence type="ECO:0000313" key="3">
    <source>
        <dbReference type="Proteomes" id="UP001596460"/>
    </source>
</evidence>
<sequence length="309" mass="33429">METLVVGGDGFVGRYLCAELVDRGHSVTSLSRSPDPEVLPDEVETVTGDVTDYDSIEGAFEGKDAAVNLTALPPLHQPRPGTFHDAVCIGGAMNAAHAASEHDVGQYVEMSSLGAGMDSPVAYWRTQGIGDMVVQYSDLDWVVLRPSFIFGEGSETFAFIKKYTTPYVTVLPDGGRYPTFQPIWVEDVARITADALVDAEHVGEIYDLGGPEVLTFGEVTRMLYRAAGKSVRILSVPMRLAEIGLYAFDPIPSIPFGIDQARALEMSNVTDHNDIDAFGLERSDLLSVGEYLGVEAGPQRTRERVASHG</sequence>
<name>A0ABD5XLL4_9EURY</name>
<evidence type="ECO:0000313" key="2">
    <source>
        <dbReference type="EMBL" id="MFC7130489.1"/>
    </source>
</evidence>
<feature type="domain" description="NAD(P)-binding" evidence="1">
    <location>
        <begin position="7"/>
        <end position="160"/>
    </location>
</feature>
<evidence type="ECO:0000259" key="1">
    <source>
        <dbReference type="Pfam" id="PF13460"/>
    </source>
</evidence>
<keyword evidence="3" id="KW-1185">Reference proteome</keyword>
<organism evidence="2 3">
    <name type="scientific">Haloferax chudinovii</name>
    <dbReference type="NCBI Taxonomy" id="1109010"/>
    <lineage>
        <taxon>Archaea</taxon>
        <taxon>Methanobacteriati</taxon>
        <taxon>Methanobacteriota</taxon>
        <taxon>Stenosarchaea group</taxon>
        <taxon>Halobacteria</taxon>
        <taxon>Halobacteriales</taxon>
        <taxon>Haloferacaceae</taxon>
        <taxon>Haloferax</taxon>
    </lineage>
</organism>
<protein>
    <submittedName>
        <fullName evidence="2">Complex I NDUFA9 subunit family protein</fullName>
    </submittedName>
</protein>
<reference evidence="2 3" key="1">
    <citation type="journal article" date="2019" name="Int. J. Syst. Evol. Microbiol.">
        <title>The Global Catalogue of Microorganisms (GCM) 10K type strain sequencing project: providing services to taxonomists for standard genome sequencing and annotation.</title>
        <authorList>
            <consortium name="The Broad Institute Genomics Platform"/>
            <consortium name="The Broad Institute Genome Sequencing Center for Infectious Disease"/>
            <person name="Wu L."/>
            <person name="Ma J."/>
        </authorList>
    </citation>
    <scope>NUCLEOTIDE SEQUENCE [LARGE SCALE GENOMIC DNA]</scope>
    <source>
        <strain evidence="2 3">DSM 26526</strain>
    </source>
</reference>
<comment type="caution">
    <text evidence="2">The sequence shown here is derived from an EMBL/GenBank/DDBJ whole genome shotgun (WGS) entry which is preliminary data.</text>
</comment>
<dbReference type="EMBL" id="JBHTAB010000008">
    <property type="protein sequence ID" value="MFC7130489.1"/>
    <property type="molecule type" value="Genomic_DNA"/>
</dbReference>
<dbReference type="PANTHER" id="PTHR12126">
    <property type="entry name" value="NADH-UBIQUINONE OXIDOREDUCTASE 39 KDA SUBUNIT-RELATED"/>
    <property type="match status" value="1"/>
</dbReference>
<dbReference type="InterPro" id="IPR016040">
    <property type="entry name" value="NAD(P)-bd_dom"/>
</dbReference>
<dbReference type="SUPFAM" id="SSF51735">
    <property type="entry name" value="NAD(P)-binding Rossmann-fold domains"/>
    <property type="match status" value="1"/>
</dbReference>
<gene>
    <name evidence="2" type="ORF">ACFQI8_13940</name>
</gene>
<dbReference type="PANTHER" id="PTHR12126:SF11">
    <property type="entry name" value="NADH DEHYDROGENASE [UBIQUINONE] 1 ALPHA SUBCOMPLEX SUBUNIT 9, MITOCHONDRIAL"/>
    <property type="match status" value="1"/>
</dbReference>
<dbReference type="AlphaFoldDB" id="A0ABD5XLL4"/>